<reference evidence="2" key="1">
    <citation type="submission" date="2019-02" db="EMBL/GenBank/DDBJ databases">
        <authorList>
            <person name="Gruber-Vodicka R. H."/>
            <person name="Seah K. B. B."/>
        </authorList>
    </citation>
    <scope>NUCLEOTIDE SEQUENCE</scope>
    <source>
        <strain evidence="2">BECK_M7</strain>
    </source>
</reference>
<sequence>MPYRNIDASLSPADARAVEDAFGTVLKKLPFPVMTPRNGRTHSRPYREIDADSVSFVRNALTAALHPQDHRPPSPPASSTKEFKNDVDPFTALTGLGIIAASVASRVDDTRLAVGRRGHARCCVRQCPSIMIMG</sequence>
<accession>A0A450U7Z9</accession>
<protein>
    <submittedName>
        <fullName evidence="2">Uncharacterized protein</fullName>
    </submittedName>
</protein>
<dbReference type="AlphaFoldDB" id="A0A450U7Z9"/>
<evidence type="ECO:0000313" key="2">
    <source>
        <dbReference type="EMBL" id="VFJ87950.1"/>
    </source>
</evidence>
<gene>
    <name evidence="2" type="ORF">BECKLFY1418B_GA0070995_100851</name>
</gene>
<feature type="region of interest" description="Disordered" evidence="1">
    <location>
        <begin position="62"/>
        <end position="84"/>
    </location>
</feature>
<dbReference type="EMBL" id="CAADFF010000008">
    <property type="protein sequence ID" value="VFJ87950.1"/>
    <property type="molecule type" value="Genomic_DNA"/>
</dbReference>
<name>A0A450U7Z9_9GAMM</name>
<proteinExistence type="predicted"/>
<organism evidence="2">
    <name type="scientific">Candidatus Kentrum sp. LFY</name>
    <dbReference type="NCBI Taxonomy" id="2126342"/>
    <lineage>
        <taxon>Bacteria</taxon>
        <taxon>Pseudomonadati</taxon>
        <taxon>Pseudomonadota</taxon>
        <taxon>Gammaproteobacteria</taxon>
        <taxon>Candidatus Kentrum</taxon>
    </lineage>
</organism>
<evidence type="ECO:0000256" key="1">
    <source>
        <dbReference type="SAM" id="MobiDB-lite"/>
    </source>
</evidence>